<reference evidence="3" key="2">
    <citation type="submission" date="2018-04" db="EMBL/GenBank/DDBJ databases">
        <authorList>
            <person name="Roquigny R."/>
            <person name="Arseneault T."/>
            <person name="Joly D."/>
            <person name="Gadkar V.J."/>
            <person name="Novinscak A."/>
            <person name="Filion M."/>
        </authorList>
    </citation>
    <scope>NUCLEOTIDE SEQUENCE</scope>
    <source>
        <strain evidence="3">LBUM223</strain>
    </source>
</reference>
<dbReference type="KEGG" id="pfb:VO64_0291"/>
<keyword evidence="1" id="KW-0238">DNA-binding</keyword>
<organism evidence="3 5">
    <name type="scientific">Pseudomonas synxantha</name>
    <dbReference type="NCBI Taxonomy" id="47883"/>
    <lineage>
        <taxon>Bacteria</taxon>
        <taxon>Pseudomonadati</taxon>
        <taxon>Pseudomonadota</taxon>
        <taxon>Gammaproteobacteria</taxon>
        <taxon>Pseudomonadales</taxon>
        <taxon>Pseudomonadaceae</taxon>
        <taxon>Pseudomonas</taxon>
    </lineage>
</organism>
<sequence length="140" mass="16240">MGIGTRIRQERLKQGLELKELAKLSGIPERTLADIEREVSSPRAENLKKVIISLGCSADQIMFDDDELTEDGDLALLVRELGKTEEDTRQTVKRVIRAMLVQERVFELEKIRNFDDAHKEENRQRQMLAMPLKRYEKTSK</sequence>
<evidence type="ECO:0000313" key="5">
    <source>
        <dbReference type="Proteomes" id="UP000033099"/>
    </source>
</evidence>
<dbReference type="EMBL" id="CP011117">
    <property type="protein sequence ID" value="AKA80849.1"/>
    <property type="molecule type" value="Genomic_DNA"/>
</dbReference>
<dbReference type="KEGG" id="pfb:VO64_0303"/>
<proteinExistence type="predicted"/>
<dbReference type="PANTHER" id="PTHR46797">
    <property type="entry name" value="HTH-TYPE TRANSCRIPTIONAL REGULATOR"/>
    <property type="match status" value="1"/>
</dbReference>
<dbReference type="GO" id="GO:0003677">
    <property type="term" value="F:DNA binding"/>
    <property type="evidence" value="ECO:0007669"/>
    <property type="project" value="UniProtKB-KW"/>
</dbReference>
<evidence type="ECO:0000313" key="3">
    <source>
        <dbReference type="EMBL" id="AKA80837.1"/>
    </source>
</evidence>
<evidence type="ECO:0000259" key="2">
    <source>
        <dbReference type="PROSITE" id="PS50943"/>
    </source>
</evidence>
<feature type="domain" description="HTH cro/C1-type" evidence="2">
    <location>
        <begin position="7"/>
        <end position="61"/>
    </location>
</feature>
<reference evidence="3 5" key="1">
    <citation type="journal article" date="2015" name="Genome Announc.">
        <title>Complete Genome Sequence of Biocontrol Strain Pseudomonas fluorescens LBUM223.</title>
        <authorList>
            <person name="Roquigny R."/>
            <person name="Arseneault T."/>
            <person name="Gadkar V.J."/>
            <person name="Novinscak A."/>
            <person name="Joly D.L."/>
            <person name="Filion M."/>
        </authorList>
    </citation>
    <scope>NUCLEOTIDE SEQUENCE [LARGE SCALE GENOMIC DNA]</scope>
    <source>
        <strain evidence="3 5">LBUM223</strain>
    </source>
</reference>
<dbReference type="RefSeq" id="WP_052721928.1">
    <property type="nucleotide sequence ID" value="NZ_CP011117.2"/>
</dbReference>
<dbReference type="PROSITE" id="PS50943">
    <property type="entry name" value="HTH_CROC1"/>
    <property type="match status" value="1"/>
</dbReference>
<protein>
    <recommendedName>
        <fullName evidence="2">HTH cro/C1-type domain-containing protein</fullName>
    </recommendedName>
</protein>
<dbReference type="InterPro" id="IPR050807">
    <property type="entry name" value="TransReg_Diox_bact_type"/>
</dbReference>
<evidence type="ECO:0000313" key="4">
    <source>
        <dbReference type="EMBL" id="AKA80849.1"/>
    </source>
</evidence>
<dbReference type="AlphaFoldDB" id="A0AAU8TE19"/>
<dbReference type="Gene3D" id="1.10.260.40">
    <property type="entry name" value="lambda repressor-like DNA-binding domains"/>
    <property type="match status" value="1"/>
</dbReference>
<dbReference type="SUPFAM" id="SSF47413">
    <property type="entry name" value="lambda repressor-like DNA-binding domains"/>
    <property type="match status" value="1"/>
</dbReference>
<dbReference type="CDD" id="cd00093">
    <property type="entry name" value="HTH_XRE"/>
    <property type="match status" value="1"/>
</dbReference>
<dbReference type="Proteomes" id="UP000033099">
    <property type="component" value="Chromosome"/>
</dbReference>
<name>A0AAU8TE19_9PSED</name>
<dbReference type="EMBL" id="CP011117">
    <property type="protein sequence ID" value="AKA80837.1"/>
    <property type="molecule type" value="Genomic_DNA"/>
</dbReference>
<dbReference type="GO" id="GO:0005829">
    <property type="term" value="C:cytosol"/>
    <property type="evidence" value="ECO:0007669"/>
    <property type="project" value="TreeGrafter"/>
</dbReference>
<dbReference type="InterPro" id="IPR010982">
    <property type="entry name" value="Lambda_DNA-bd_dom_sf"/>
</dbReference>
<dbReference type="PANTHER" id="PTHR46797:SF1">
    <property type="entry name" value="METHYLPHOSPHONATE SYNTHASE"/>
    <property type="match status" value="1"/>
</dbReference>
<dbReference type="GO" id="GO:0003700">
    <property type="term" value="F:DNA-binding transcription factor activity"/>
    <property type="evidence" value="ECO:0007669"/>
    <property type="project" value="TreeGrafter"/>
</dbReference>
<accession>A0AAU8TE19</accession>
<dbReference type="InterPro" id="IPR001387">
    <property type="entry name" value="Cro/C1-type_HTH"/>
</dbReference>
<evidence type="ECO:0000256" key="1">
    <source>
        <dbReference type="ARBA" id="ARBA00023125"/>
    </source>
</evidence>
<dbReference type="SMART" id="SM00530">
    <property type="entry name" value="HTH_XRE"/>
    <property type="match status" value="1"/>
</dbReference>
<gene>
    <name evidence="3" type="ORF">VO64_0291</name>
    <name evidence="4" type="ORF">VO64_0303</name>
</gene>
<dbReference type="Pfam" id="PF01381">
    <property type="entry name" value="HTH_3"/>
    <property type="match status" value="1"/>
</dbReference>